<keyword evidence="3" id="KW-1185">Reference proteome</keyword>
<dbReference type="RefSeq" id="WP_166508440.1">
    <property type="nucleotide sequence ID" value="NZ_CP043026.1"/>
</dbReference>
<dbReference type="InterPro" id="IPR054816">
    <property type="entry name" value="Lipoprotein_mollicutes-type_CS"/>
</dbReference>
<dbReference type="KEGG" id="schi:SCHIN_v1c08750"/>
<evidence type="ECO:0008006" key="4">
    <source>
        <dbReference type="Google" id="ProtNLM"/>
    </source>
</evidence>
<evidence type="ECO:0000256" key="1">
    <source>
        <dbReference type="SAM" id="SignalP"/>
    </source>
</evidence>
<protein>
    <recommendedName>
        <fullName evidence="4">Lipoprotein</fullName>
    </recommendedName>
</protein>
<dbReference type="Proteomes" id="UP000323144">
    <property type="component" value="Chromosome"/>
</dbReference>
<dbReference type="NCBIfam" id="NF038029">
    <property type="entry name" value="LP_plasma"/>
    <property type="match status" value="1"/>
</dbReference>
<proteinExistence type="predicted"/>
<organism evidence="2 3">
    <name type="scientific">Spiroplasma chinense</name>
    <dbReference type="NCBI Taxonomy" id="216932"/>
    <lineage>
        <taxon>Bacteria</taxon>
        <taxon>Bacillati</taxon>
        <taxon>Mycoplasmatota</taxon>
        <taxon>Mollicutes</taxon>
        <taxon>Entomoplasmatales</taxon>
        <taxon>Spiroplasmataceae</taxon>
        <taxon>Spiroplasma</taxon>
    </lineage>
</organism>
<dbReference type="EMBL" id="CP043026">
    <property type="protein sequence ID" value="QEH62070.1"/>
    <property type="molecule type" value="Genomic_DNA"/>
</dbReference>
<feature type="chain" id="PRO_5022779463" description="Lipoprotein" evidence="1">
    <location>
        <begin position="21"/>
        <end position="274"/>
    </location>
</feature>
<name>A0A5B9Y534_9MOLU</name>
<evidence type="ECO:0000313" key="2">
    <source>
        <dbReference type="EMBL" id="QEH62070.1"/>
    </source>
</evidence>
<dbReference type="AlphaFoldDB" id="A0A5B9Y534"/>
<keyword evidence="1" id="KW-0732">Signal</keyword>
<sequence length="274" mass="31175">MKKFLNLLAATALVTTSASTVVSCSSTANWKTFKGWIDKQDSFILYIGARDCEYCQQFETAKDIVSSEPGNSLEDRITSLQNEYNNLTIVGNTQTDDLTGFGQALKSDLRFETFMIDEKANNFREKWSKNILDWAVDQVTNIYIDYRWGSTPGGDLIDTTVKENIAKKVAKNAFYKNGDKTSPNVGTPFFLVVRNGKLVTWTTDGYSESTETNDKLVEFDNWFNAIREDFKNPDIKSSIMSKLEDYSPDASTSESKTNFNYDQIDFNNYTNWNK</sequence>
<dbReference type="PROSITE" id="PS51257">
    <property type="entry name" value="PROKAR_LIPOPROTEIN"/>
    <property type="match status" value="1"/>
</dbReference>
<accession>A0A5B9Y534</accession>
<gene>
    <name evidence="2" type="ORF">SCHIN_v1c08750</name>
</gene>
<feature type="signal peptide" evidence="1">
    <location>
        <begin position="1"/>
        <end position="20"/>
    </location>
</feature>
<reference evidence="2 3" key="1">
    <citation type="submission" date="2019-08" db="EMBL/GenBank/DDBJ databases">
        <title>Complete genome sequence of Spiroplasma chinense CCH (DSM 19755).</title>
        <authorList>
            <person name="Shen H.-Y."/>
            <person name="Lin Y.-C."/>
            <person name="Chou L."/>
            <person name="Kuo C.-H."/>
        </authorList>
    </citation>
    <scope>NUCLEOTIDE SEQUENCE [LARGE SCALE GENOMIC DNA]</scope>
    <source>
        <strain evidence="2 3">CCH</strain>
    </source>
</reference>
<evidence type="ECO:0000313" key="3">
    <source>
        <dbReference type="Proteomes" id="UP000323144"/>
    </source>
</evidence>
<dbReference type="Gene3D" id="3.40.30.10">
    <property type="entry name" value="Glutaredoxin"/>
    <property type="match status" value="1"/>
</dbReference>